<gene>
    <name evidence="1" type="ORF">E4J94_08960</name>
</gene>
<dbReference type="PROSITE" id="PS51257">
    <property type="entry name" value="PROKAR_LIPOPROTEIN"/>
    <property type="match status" value="1"/>
</dbReference>
<proteinExistence type="predicted"/>
<protein>
    <recommendedName>
        <fullName evidence="3">Lipoprotein</fullName>
    </recommendedName>
</protein>
<dbReference type="OrthoDB" id="656959at2"/>
<keyword evidence="2" id="KW-1185">Reference proteome</keyword>
<evidence type="ECO:0000313" key="2">
    <source>
        <dbReference type="Proteomes" id="UP000297998"/>
    </source>
</evidence>
<dbReference type="EMBL" id="SRPE01000005">
    <property type="protein sequence ID" value="TGN27326.1"/>
    <property type="molecule type" value="Genomic_DNA"/>
</dbReference>
<dbReference type="RefSeq" id="WP_135835474.1">
    <property type="nucleotide sequence ID" value="NZ_SRPE01000005.1"/>
</dbReference>
<evidence type="ECO:0000313" key="1">
    <source>
        <dbReference type="EMBL" id="TGN27326.1"/>
    </source>
</evidence>
<comment type="caution">
    <text evidence="1">The sequence shown here is derived from an EMBL/GenBank/DDBJ whole genome shotgun (WGS) entry which is preliminary data.</text>
</comment>
<name>A0A4Z1B7P6_9FLAO</name>
<accession>A0A4Z1B7P6</accession>
<evidence type="ECO:0008006" key="3">
    <source>
        <dbReference type="Google" id="ProtNLM"/>
    </source>
</evidence>
<organism evidence="1 2">
    <name type="scientific">Empedobacter tilapiae</name>
    <dbReference type="NCBI Taxonomy" id="2491114"/>
    <lineage>
        <taxon>Bacteria</taxon>
        <taxon>Pseudomonadati</taxon>
        <taxon>Bacteroidota</taxon>
        <taxon>Flavobacteriia</taxon>
        <taxon>Flavobacteriales</taxon>
        <taxon>Weeksellaceae</taxon>
        <taxon>Empedobacter</taxon>
    </lineage>
</organism>
<reference evidence="1 2" key="1">
    <citation type="submission" date="2019-03" db="EMBL/GenBank/DDBJ databases">
        <title>Empedobacter tilapiae sp. nov., isolated from an intestine of Nile tilapia Oreochromis niloticus.</title>
        <authorList>
            <person name="Kim Y.-O."/>
            <person name="Yoon J.-H."/>
        </authorList>
    </citation>
    <scope>NUCLEOTIDE SEQUENCE [LARGE SCALE GENOMIC DNA]</scope>
    <source>
        <strain evidence="1 2">MRS2</strain>
    </source>
</reference>
<dbReference type="AlphaFoldDB" id="A0A4Z1B7P6"/>
<sequence>MSRYSILLIGFFILTSCGSQYKEKLFYKNMSCVKQDKLTVTERNKIYPYNISEKIVLATYHQQKPGVAGGEMWSYFVSMEEDKSLFDKSRFEDYVELNSSQKDELTNLIFNYGYLKDVNVRMSSGCYMPNNAILFLDKDDNLLEYIEICFDCNAFRSSNKEIDLGDECMQKMNLLNEFFLKSGVKKTRMLR</sequence>
<dbReference type="Proteomes" id="UP000297998">
    <property type="component" value="Unassembled WGS sequence"/>
</dbReference>